<evidence type="ECO:0000259" key="1">
    <source>
        <dbReference type="PROSITE" id="PS50994"/>
    </source>
</evidence>
<comment type="caution">
    <text evidence="2">The sequence shown here is derived from an EMBL/GenBank/DDBJ whole genome shotgun (WGS) entry which is preliminary data.</text>
</comment>
<dbReference type="PROSITE" id="PS50994">
    <property type="entry name" value="INTEGRASE"/>
    <property type="match status" value="1"/>
</dbReference>
<reference evidence="3" key="1">
    <citation type="journal article" date="2019" name="Int. J. Syst. Evol. Microbiol.">
        <title>The Global Catalogue of Microorganisms (GCM) 10K type strain sequencing project: providing services to taxonomists for standard genome sequencing and annotation.</title>
        <authorList>
            <consortium name="The Broad Institute Genomics Platform"/>
            <consortium name="The Broad Institute Genome Sequencing Center for Infectious Disease"/>
            <person name="Wu L."/>
            <person name="Ma J."/>
        </authorList>
    </citation>
    <scope>NUCLEOTIDE SEQUENCE [LARGE SCALE GENOMIC DNA]</scope>
    <source>
        <strain evidence="3">CGMCC 1.14966</strain>
    </source>
</reference>
<keyword evidence="3" id="KW-1185">Reference proteome</keyword>
<organism evidence="2 3">
    <name type="scientific">Hymenobacter frigidus</name>
    <dbReference type="NCBI Taxonomy" id="1524095"/>
    <lineage>
        <taxon>Bacteria</taxon>
        <taxon>Pseudomonadati</taxon>
        <taxon>Bacteroidota</taxon>
        <taxon>Cytophagia</taxon>
        <taxon>Cytophagales</taxon>
        <taxon>Hymenobacteraceae</taxon>
        <taxon>Hymenobacter</taxon>
    </lineage>
</organism>
<proteinExistence type="predicted"/>
<dbReference type="InterPro" id="IPR001584">
    <property type="entry name" value="Integrase_cat-core"/>
</dbReference>
<dbReference type="PANTHER" id="PTHR35004">
    <property type="entry name" value="TRANSPOSASE RV3428C-RELATED"/>
    <property type="match status" value="1"/>
</dbReference>
<name>A0ABQ2AIE0_9BACT</name>
<sequence length="166" mass="19327">MFVAIDRTSKVAFAELHPRATRMLAAEFRRWVLEKLPYKVHKLLTDNGVQFTAQLQQLLPGGHSFDRVCAEFGIGYRLPKPAHPWTNGQVERMNRTIKEATVQRYHYQTTDELNQHLQAFLLAYNHAKRLKTLRGPTPHEFVCTQWQMNPVIFTQDSTHLILGLYI</sequence>
<dbReference type="PANTHER" id="PTHR35004:SF7">
    <property type="entry name" value="INTEGRASE PROTEIN"/>
    <property type="match status" value="1"/>
</dbReference>
<gene>
    <name evidence="2" type="ORF">GCM10011495_38170</name>
</gene>
<dbReference type="InterPro" id="IPR012337">
    <property type="entry name" value="RNaseH-like_sf"/>
</dbReference>
<dbReference type="SUPFAM" id="SSF53098">
    <property type="entry name" value="Ribonuclease H-like"/>
    <property type="match status" value="1"/>
</dbReference>
<feature type="domain" description="Integrase catalytic" evidence="1">
    <location>
        <begin position="1"/>
        <end position="146"/>
    </location>
</feature>
<dbReference type="Proteomes" id="UP000637774">
    <property type="component" value="Unassembled WGS sequence"/>
</dbReference>
<dbReference type="InterPro" id="IPR036397">
    <property type="entry name" value="RNaseH_sf"/>
</dbReference>
<evidence type="ECO:0000313" key="3">
    <source>
        <dbReference type="Proteomes" id="UP000637774"/>
    </source>
</evidence>
<dbReference type="Gene3D" id="3.30.420.10">
    <property type="entry name" value="Ribonuclease H-like superfamily/Ribonuclease H"/>
    <property type="match status" value="1"/>
</dbReference>
<accession>A0ABQ2AIE0</accession>
<dbReference type="Pfam" id="PF13683">
    <property type="entry name" value="rve_3"/>
    <property type="match status" value="1"/>
</dbReference>
<dbReference type="EMBL" id="BMGY01000062">
    <property type="protein sequence ID" value="GGH91012.1"/>
    <property type="molecule type" value="Genomic_DNA"/>
</dbReference>
<evidence type="ECO:0000313" key="2">
    <source>
        <dbReference type="EMBL" id="GGH91012.1"/>
    </source>
</evidence>
<protein>
    <recommendedName>
        <fullName evidence="1">Integrase catalytic domain-containing protein</fullName>
    </recommendedName>
</protein>